<comment type="function">
    <text evidence="1">Mitochondrial intermembrane chaperone that participates in the import and insertion of some multi-pass transmembrane proteins into the mitochondrial inner membrane. Also required for the transfer of beta-barrel precursors from the TOM complex to the sorting and assembly machinery (SAM complex) of the outer membrane. Acts as a chaperone-like protein that protects the hydrophobic precursors from aggregation and guide them through the mitochondrial intermembrane space.</text>
</comment>
<accession>A0A2V3IPM8</accession>
<dbReference type="STRING" id="448386.A0A2V3IPM8"/>
<dbReference type="OrthoDB" id="7813104at2759"/>
<keyword evidence="1" id="KW-1015">Disulfide bond</keyword>
<comment type="similarity">
    <text evidence="1">Belongs to the small Tim family.</text>
</comment>
<dbReference type="GO" id="GO:0015031">
    <property type="term" value="P:protein transport"/>
    <property type="evidence" value="ECO:0007669"/>
    <property type="project" value="UniProtKB-KW"/>
</dbReference>
<dbReference type="Pfam" id="PF02953">
    <property type="entry name" value="zf-Tim10_DDP"/>
    <property type="match status" value="1"/>
</dbReference>
<keyword evidence="1" id="KW-0811">Translocation</keyword>
<evidence type="ECO:0000256" key="1">
    <source>
        <dbReference type="RuleBase" id="RU367043"/>
    </source>
</evidence>
<keyword evidence="1" id="KW-0143">Chaperone</keyword>
<reference evidence="3 4" key="1">
    <citation type="journal article" date="2018" name="Mol. Biol. Evol.">
        <title>Analysis of the draft genome of the red seaweed Gracilariopsis chorda provides insights into genome size evolution in Rhodophyta.</title>
        <authorList>
            <person name="Lee J."/>
            <person name="Yang E.C."/>
            <person name="Graf L."/>
            <person name="Yang J.H."/>
            <person name="Qiu H."/>
            <person name="Zel Zion U."/>
            <person name="Chan C.X."/>
            <person name="Stephens T.G."/>
            <person name="Weber A.P.M."/>
            <person name="Boo G.H."/>
            <person name="Boo S.M."/>
            <person name="Kim K.M."/>
            <person name="Shin Y."/>
            <person name="Jung M."/>
            <person name="Lee S.J."/>
            <person name="Yim H.S."/>
            <person name="Lee J.H."/>
            <person name="Bhattacharya D."/>
            <person name="Yoon H.S."/>
        </authorList>
    </citation>
    <scope>NUCLEOTIDE SEQUENCE [LARGE SCALE GENOMIC DNA]</scope>
    <source>
        <strain evidence="3 4">SKKU-2015</strain>
        <tissue evidence="3">Whole body</tissue>
    </source>
</reference>
<evidence type="ECO:0000313" key="4">
    <source>
        <dbReference type="Proteomes" id="UP000247409"/>
    </source>
</evidence>
<keyword evidence="4" id="KW-1185">Reference proteome</keyword>
<dbReference type="GO" id="GO:0005743">
    <property type="term" value="C:mitochondrial inner membrane"/>
    <property type="evidence" value="ECO:0007669"/>
    <property type="project" value="UniProtKB-SubCell"/>
</dbReference>
<keyword evidence="1" id="KW-0653">Protein transport</keyword>
<dbReference type="Proteomes" id="UP000247409">
    <property type="component" value="Unassembled WGS sequence"/>
</dbReference>
<evidence type="ECO:0000313" key="3">
    <source>
        <dbReference type="EMBL" id="PXF44013.1"/>
    </source>
</evidence>
<name>A0A2V3IPM8_9FLOR</name>
<dbReference type="AlphaFoldDB" id="A0A2V3IPM8"/>
<keyword evidence="1" id="KW-0496">Mitochondrion</keyword>
<feature type="domain" description="Tim10-like" evidence="2">
    <location>
        <begin position="18"/>
        <end position="74"/>
    </location>
</feature>
<dbReference type="InterPro" id="IPR004217">
    <property type="entry name" value="Tim10-like"/>
</dbReference>
<dbReference type="Gene3D" id="1.10.287.810">
    <property type="entry name" value="Mitochondrial import inner membrane translocase subunit tim13 like domains"/>
    <property type="match status" value="1"/>
</dbReference>
<keyword evidence="1" id="KW-0813">Transport</keyword>
<dbReference type="SUPFAM" id="SSF144122">
    <property type="entry name" value="Tim10-like"/>
    <property type="match status" value="1"/>
</dbReference>
<keyword evidence="1" id="KW-0999">Mitochondrion inner membrane</keyword>
<proteinExistence type="inferred from homology"/>
<organism evidence="3 4">
    <name type="scientific">Gracilariopsis chorda</name>
    <dbReference type="NCBI Taxonomy" id="448386"/>
    <lineage>
        <taxon>Eukaryota</taxon>
        <taxon>Rhodophyta</taxon>
        <taxon>Florideophyceae</taxon>
        <taxon>Rhodymeniophycidae</taxon>
        <taxon>Gracilariales</taxon>
        <taxon>Gracilariaceae</taxon>
        <taxon>Gracilariopsis</taxon>
    </lineage>
</organism>
<protein>
    <recommendedName>
        <fullName evidence="1">Mitochondrial import inner membrane translocase subunit</fullName>
    </recommendedName>
</protein>
<evidence type="ECO:0000259" key="2">
    <source>
        <dbReference type="Pfam" id="PF02953"/>
    </source>
</evidence>
<gene>
    <name evidence="3" type="ORF">BWQ96_06246</name>
</gene>
<comment type="subcellular location">
    <subcellularLocation>
        <location evidence="1">Mitochondrion inner membrane</location>
        <topology evidence="1">Peripheral membrane protein</topology>
        <orientation evidence="1">Intermembrane side</orientation>
    </subcellularLocation>
</comment>
<comment type="domain">
    <text evidence="1">The twin CX3C motif contains 4 conserved Cys residues that form 2 disulfide bonds in the mitochondrial intermembrane space.</text>
</comment>
<comment type="subunit">
    <text evidence="1">Heterohexamer.</text>
</comment>
<dbReference type="EMBL" id="NBIV01000104">
    <property type="protein sequence ID" value="PXF44013.1"/>
    <property type="molecule type" value="Genomic_DNA"/>
</dbReference>
<dbReference type="InterPro" id="IPR035427">
    <property type="entry name" value="Tim10-like_dom_sf"/>
</dbReference>
<comment type="caution">
    <text evidence="3">The sequence shown here is derived from an EMBL/GenBank/DDBJ whole genome shotgun (WGS) entry which is preliminary data.</text>
</comment>
<sequence length="81" mass="9136">MSAGNMDVTEMMARVEAQVKAQMGEVFREQVTDKCFNVCADVSRKQMSSRETDCVEKCLFRFIDAMNVVTEALASRSNRGF</sequence>
<keyword evidence="1" id="KW-0472">Membrane</keyword>